<reference evidence="2 3" key="1">
    <citation type="journal article" date="2013" name="Genome Announc.">
        <title>Whole-Genome Shotgun Assembly and Analysis of the Genome of Streptomyces mobaraensis DSM 40847, a Strain for Industrial Production of Microbial Transglutaminase.</title>
        <authorList>
            <person name="Yang H."/>
            <person name="He T."/>
            <person name="Wu W."/>
            <person name="Zhu W."/>
            <person name="Lu B."/>
            <person name="Sun W."/>
        </authorList>
    </citation>
    <scope>NUCLEOTIDE SEQUENCE [LARGE SCALE GENOMIC DNA]</scope>
    <source>
        <strain evidence="2 3">DSM 40847</strain>
    </source>
</reference>
<dbReference type="InterPro" id="IPR010982">
    <property type="entry name" value="Lambda_DNA-bd_dom_sf"/>
</dbReference>
<proteinExistence type="predicted"/>
<dbReference type="STRING" id="1223523.H340_09705"/>
<dbReference type="EMBL" id="AORZ01000021">
    <property type="protein sequence ID" value="EMF00746.1"/>
    <property type="molecule type" value="Genomic_DNA"/>
</dbReference>
<comment type="caution">
    <text evidence="2">The sequence shown here is derived from an EMBL/GenBank/DDBJ whole genome shotgun (WGS) entry which is preliminary data.</text>
</comment>
<dbReference type="PANTHER" id="PTHR35010:SF2">
    <property type="entry name" value="BLL4672 PROTEIN"/>
    <property type="match status" value="1"/>
</dbReference>
<name>M3C9T9_STRM1</name>
<accession>M3C9T9</accession>
<dbReference type="SMART" id="SM00530">
    <property type="entry name" value="HTH_XRE"/>
    <property type="match status" value="1"/>
</dbReference>
<dbReference type="AlphaFoldDB" id="M3C9T9"/>
<dbReference type="CDD" id="cd00093">
    <property type="entry name" value="HTH_XRE"/>
    <property type="match status" value="1"/>
</dbReference>
<dbReference type="Proteomes" id="UP000011740">
    <property type="component" value="Unassembled WGS sequence"/>
</dbReference>
<dbReference type="SUPFAM" id="SSF47413">
    <property type="entry name" value="lambda repressor-like DNA-binding domains"/>
    <property type="match status" value="1"/>
</dbReference>
<dbReference type="Gene3D" id="3.30.450.180">
    <property type="match status" value="1"/>
</dbReference>
<dbReference type="Pfam" id="PF17765">
    <property type="entry name" value="MLTR_LBD"/>
    <property type="match status" value="1"/>
</dbReference>
<gene>
    <name evidence="2" type="ORF">H340_09705</name>
</gene>
<organism evidence="2 3">
    <name type="scientific">Streptomyces mobaraensis (strain ATCC 29032 / DSM 40847 / JCM 4168 / NBRC 13819 / NCIMB 11159 / IPCR 16-22)</name>
    <dbReference type="NCBI Taxonomy" id="1223523"/>
    <lineage>
        <taxon>Bacteria</taxon>
        <taxon>Bacillati</taxon>
        <taxon>Actinomycetota</taxon>
        <taxon>Actinomycetes</taxon>
        <taxon>Kitasatosporales</taxon>
        <taxon>Streptomycetaceae</taxon>
        <taxon>Streptomyces</taxon>
    </lineage>
</organism>
<dbReference type="InterPro" id="IPR041413">
    <property type="entry name" value="MLTR_LBD"/>
</dbReference>
<protein>
    <recommendedName>
        <fullName evidence="1">HTH cro/C1-type domain-containing protein</fullName>
    </recommendedName>
</protein>
<dbReference type="PANTHER" id="PTHR35010">
    <property type="entry name" value="BLL4672 PROTEIN-RELATED"/>
    <property type="match status" value="1"/>
</dbReference>
<evidence type="ECO:0000259" key="1">
    <source>
        <dbReference type="PROSITE" id="PS50943"/>
    </source>
</evidence>
<sequence length="271" mass="30398">MGELLRSRRERLRPADVGLPAGTRRRTRGLRREEVAQLAAISSTYYTYLEQGREVRPSRQVLDALSAALRLDAAERRHVHELVHGAPPAETPAVAEAPPPALASLVDRLDPCPAYVTGRCWDVLASNRAARTLWTDWPARPPEARNLLWWMFSDPAARQVMVDWPAEASALLGRFRTAAARHPGDPGFGSLLERLHAVSPEVREWWPQHRVMPLSSGTKRLRHPALGEIELEHVVLRLADDPEQKLVTFTASDRVQARISRLLETDRAEGP</sequence>
<evidence type="ECO:0000313" key="3">
    <source>
        <dbReference type="Proteomes" id="UP000011740"/>
    </source>
</evidence>
<dbReference type="GO" id="GO:0003677">
    <property type="term" value="F:DNA binding"/>
    <property type="evidence" value="ECO:0007669"/>
    <property type="project" value="InterPro"/>
</dbReference>
<dbReference type="InterPro" id="IPR001387">
    <property type="entry name" value="Cro/C1-type_HTH"/>
</dbReference>
<dbReference type="Gene3D" id="1.10.260.40">
    <property type="entry name" value="lambda repressor-like DNA-binding domains"/>
    <property type="match status" value="1"/>
</dbReference>
<feature type="domain" description="HTH cro/C1-type" evidence="1">
    <location>
        <begin position="28"/>
        <end position="76"/>
    </location>
</feature>
<dbReference type="PROSITE" id="PS50943">
    <property type="entry name" value="HTH_CROC1"/>
    <property type="match status" value="1"/>
</dbReference>
<dbReference type="eggNOG" id="COG1396">
    <property type="taxonomic scope" value="Bacteria"/>
</dbReference>
<dbReference type="Pfam" id="PF13560">
    <property type="entry name" value="HTH_31"/>
    <property type="match status" value="1"/>
</dbReference>
<evidence type="ECO:0000313" key="2">
    <source>
        <dbReference type="EMBL" id="EMF00746.1"/>
    </source>
</evidence>
<dbReference type="PATRIC" id="fig|1223523.3.peg.1989"/>